<keyword evidence="2 5" id="KW-0812">Transmembrane</keyword>
<dbReference type="AlphaFoldDB" id="A0A951Q8X1"/>
<evidence type="ECO:0000256" key="2">
    <source>
        <dbReference type="ARBA" id="ARBA00022692"/>
    </source>
</evidence>
<evidence type="ECO:0000256" key="1">
    <source>
        <dbReference type="ARBA" id="ARBA00004127"/>
    </source>
</evidence>
<proteinExistence type="predicted"/>
<evidence type="ECO:0000256" key="5">
    <source>
        <dbReference type="SAM" id="Phobius"/>
    </source>
</evidence>
<reference evidence="7" key="1">
    <citation type="submission" date="2021-05" db="EMBL/GenBank/DDBJ databases">
        <authorList>
            <person name="Pietrasiak N."/>
            <person name="Ward R."/>
            <person name="Stajich J.E."/>
            <person name="Kurbessoian T."/>
        </authorList>
    </citation>
    <scope>NUCLEOTIDE SEQUENCE</scope>
    <source>
        <strain evidence="7">UHER 2000/2452</strain>
    </source>
</reference>
<protein>
    <submittedName>
        <fullName evidence="7">DUF1232 domain-containing protein</fullName>
    </submittedName>
</protein>
<evidence type="ECO:0000256" key="3">
    <source>
        <dbReference type="ARBA" id="ARBA00022989"/>
    </source>
</evidence>
<evidence type="ECO:0000256" key="4">
    <source>
        <dbReference type="ARBA" id="ARBA00023136"/>
    </source>
</evidence>
<gene>
    <name evidence="7" type="ORF">KME15_06480</name>
</gene>
<comment type="subcellular location">
    <subcellularLocation>
        <location evidence="1">Endomembrane system</location>
        <topology evidence="1">Multi-pass membrane protein</topology>
    </subcellularLocation>
</comment>
<dbReference type="GO" id="GO:0012505">
    <property type="term" value="C:endomembrane system"/>
    <property type="evidence" value="ECO:0007669"/>
    <property type="project" value="UniProtKB-SubCell"/>
</dbReference>
<evidence type="ECO:0000313" key="8">
    <source>
        <dbReference type="Proteomes" id="UP000757435"/>
    </source>
</evidence>
<feature type="domain" description="DUF1232" evidence="6">
    <location>
        <begin position="23"/>
        <end position="58"/>
    </location>
</feature>
<organism evidence="7 8">
    <name type="scientific">Drouetiella hepatica Uher 2000/2452</name>
    <dbReference type="NCBI Taxonomy" id="904376"/>
    <lineage>
        <taxon>Bacteria</taxon>
        <taxon>Bacillati</taxon>
        <taxon>Cyanobacteriota</taxon>
        <taxon>Cyanophyceae</taxon>
        <taxon>Oculatellales</taxon>
        <taxon>Oculatellaceae</taxon>
        <taxon>Drouetiella</taxon>
    </lineage>
</organism>
<evidence type="ECO:0000313" key="7">
    <source>
        <dbReference type="EMBL" id="MBW4658301.1"/>
    </source>
</evidence>
<reference evidence="7" key="2">
    <citation type="journal article" date="2022" name="Microbiol. Resour. Announc.">
        <title>Metagenome Sequencing to Explore Phylogenomics of Terrestrial Cyanobacteria.</title>
        <authorList>
            <person name="Ward R.D."/>
            <person name="Stajich J.E."/>
            <person name="Johansen J.R."/>
            <person name="Huntemann M."/>
            <person name="Clum A."/>
            <person name="Foster B."/>
            <person name="Foster B."/>
            <person name="Roux S."/>
            <person name="Palaniappan K."/>
            <person name="Varghese N."/>
            <person name="Mukherjee S."/>
            <person name="Reddy T.B.K."/>
            <person name="Daum C."/>
            <person name="Copeland A."/>
            <person name="Chen I.A."/>
            <person name="Ivanova N.N."/>
            <person name="Kyrpides N.C."/>
            <person name="Shapiro N."/>
            <person name="Eloe-Fadrosh E.A."/>
            <person name="Pietrasiak N."/>
        </authorList>
    </citation>
    <scope>NUCLEOTIDE SEQUENCE</scope>
    <source>
        <strain evidence="7">UHER 2000/2452</strain>
    </source>
</reference>
<dbReference type="Proteomes" id="UP000757435">
    <property type="component" value="Unassembled WGS sequence"/>
</dbReference>
<accession>A0A951Q8X1</accession>
<name>A0A951Q8X1_9CYAN</name>
<dbReference type="InterPro" id="IPR010652">
    <property type="entry name" value="DUF1232"/>
</dbReference>
<evidence type="ECO:0000259" key="6">
    <source>
        <dbReference type="Pfam" id="PF06803"/>
    </source>
</evidence>
<keyword evidence="3 5" id="KW-1133">Transmembrane helix</keyword>
<dbReference type="Pfam" id="PF06803">
    <property type="entry name" value="DUF1232"/>
    <property type="match status" value="1"/>
</dbReference>
<dbReference type="EMBL" id="JAHHHD010000005">
    <property type="protein sequence ID" value="MBW4658301.1"/>
    <property type="molecule type" value="Genomic_DNA"/>
</dbReference>
<sequence>MKFLVQPLYNWYRSILRHPKYRWLVILGSFLYLFSPVDLITDMLPVVGWLDDGVIATLLVSEVSQMLLEQRNLRRVKDLSADANIATVSTTVSNSVG</sequence>
<feature type="transmembrane region" description="Helical" evidence="5">
    <location>
        <begin position="21"/>
        <end position="40"/>
    </location>
</feature>
<comment type="caution">
    <text evidence="7">The sequence shown here is derived from an EMBL/GenBank/DDBJ whole genome shotgun (WGS) entry which is preliminary data.</text>
</comment>
<keyword evidence="4 5" id="KW-0472">Membrane</keyword>